<evidence type="ECO:0000313" key="3">
    <source>
        <dbReference type="EMBL" id="CAK5271868.1"/>
    </source>
</evidence>
<dbReference type="PROSITE" id="PS50888">
    <property type="entry name" value="BHLH"/>
    <property type="match status" value="1"/>
</dbReference>
<feature type="region of interest" description="Disordered" evidence="1">
    <location>
        <begin position="187"/>
        <end position="248"/>
    </location>
</feature>
<evidence type="ECO:0000256" key="1">
    <source>
        <dbReference type="SAM" id="MobiDB-lite"/>
    </source>
</evidence>
<accession>A0AAD2Q3F9</accession>
<dbReference type="CDD" id="cd00083">
    <property type="entry name" value="bHLH_SF"/>
    <property type="match status" value="1"/>
</dbReference>
<sequence length="385" mass="41660">MTATPTNDDPFRERLRSRSPHCVPGAMPLGLGVVDEHEEFGYDVDAEVEAEIRRRREREALDAQFIDLARILPTLSHTHRLTKSLILTEAIAHTRKQRTQRLAAAAQIRGLLASQDALVKEVQALRAQLASSSPNSPAETDTALIEGEAAVPRSDSPPIPTSLPIALNPEAQQVLFVEQEVFSIFPPGTTLEDSDDLDERHGRVPYRDRNLSRPRRRISSRSISSVRTSHTRRSSQSPAPYAHSPRSADVAWGVSPQIQAAAFAHQPLMDTLIHDMDLLASLSPNADVLADYPGLFDAALSPMSEGSSQGSGDDDPLTSLRIHPGLHSSASYPGQQGIDLGLDFGSFGGAAVGGTPASLDTWYSRFQSQPSRPPLVNVGTHGGFI</sequence>
<name>A0AAD2Q3F9_9AGAR</name>
<dbReference type="InterPro" id="IPR036638">
    <property type="entry name" value="HLH_DNA-bd_sf"/>
</dbReference>
<feature type="domain" description="BHLH" evidence="2">
    <location>
        <begin position="45"/>
        <end position="97"/>
    </location>
</feature>
<dbReference type="SUPFAM" id="SSF47459">
    <property type="entry name" value="HLH, helix-loop-helix DNA-binding domain"/>
    <property type="match status" value="1"/>
</dbReference>
<evidence type="ECO:0000259" key="2">
    <source>
        <dbReference type="PROSITE" id="PS50888"/>
    </source>
</evidence>
<dbReference type="Gene3D" id="4.10.280.10">
    <property type="entry name" value="Helix-loop-helix DNA-binding domain"/>
    <property type="match status" value="1"/>
</dbReference>
<feature type="compositionally biased region" description="Basic and acidic residues" evidence="1">
    <location>
        <begin position="198"/>
        <end position="211"/>
    </location>
</feature>
<dbReference type="GO" id="GO:0046983">
    <property type="term" value="F:protein dimerization activity"/>
    <property type="evidence" value="ECO:0007669"/>
    <property type="project" value="InterPro"/>
</dbReference>
<gene>
    <name evidence="3" type="ORF">MYCIT1_LOCUS17248</name>
</gene>
<dbReference type="InterPro" id="IPR011598">
    <property type="entry name" value="bHLH_dom"/>
</dbReference>
<keyword evidence="4" id="KW-1185">Reference proteome</keyword>
<proteinExistence type="predicted"/>
<reference evidence="3" key="1">
    <citation type="submission" date="2023-11" db="EMBL/GenBank/DDBJ databases">
        <authorList>
            <person name="De Vega J J."/>
            <person name="De Vega J J."/>
        </authorList>
    </citation>
    <scope>NUCLEOTIDE SEQUENCE</scope>
</reference>
<dbReference type="AlphaFoldDB" id="A0AAD2Q3F9"/>
<organism evidence="3 4">
    <name type="scientific">Mycena citricolor</name>
    <dbReference type="NCBI Taxonomy" id="2018698"/>
    <lineage>
        <taxon>Eukaryota</taxon>
        <taxon>Fungi</taxon>
        <taxon>Dikarya</taxon>
        <taxon>Basidiomycota</taxon>
        <taxon>Agaricomycotina</taxon>
        <taxon>Agaricomycetes</taxon>
        <taxon>Agaricomycetidae</taxon>
        <taxon>Agaricales</taxon>
        <taxon>Marasmiineae</taxon>
        <taxon>Mycenaceae</taxon>
        <taxon>Mycena</taxon>
    </lineage>
</organism>
<dbReference type="EMBL" id="CAVNYO010000178">
    <property type="protein sequence ID" value="CAK5271868.1"/>
    <property type="molecule type" value="Genomic_DNA"/>
</dbReference>
<evidence type="ECO:0000313" key="4">
    <source>
        <dbReference type="Proteomes" id="UP001295794"/>
    </source>
</evidence>
<comment type="caution">
    <text evidence="3">The sequence shown here is derived from an EMBL/GenBank/DDBJ whole genome shotgun (WGS) entry which is preliminary data.</text>
</comment>
<protein>
    <recommendedName>
        <fullName evidence="2">BHLH domain-containing protein</fullName>
    </recommendedName>
</protein>
<dbReference type="Proteomes" id="UP001295794">
    <property type="component" value="Unassembled WGS sequence"/>
</dbReference>